<dbReference type="RefSeq" id="XP_011673971.2">
    <property type="nucleotide sequence ID" value="XM_011675669.2"/>
</dbReference>
<keyword evidence="10" id="KW-1185">Reference proteome</keyword>
<dbReference type="InterPro" id="IPR026156">
    <property type="entry name" value="FNIP_fam"/>
</dbReference>
<dbReference type="InterPro" id="IPR028086">
    <property type="entry name" value="FNIP_C_dom"/>
</dbReference>
<dbReference type="Proteomes" id="UP000007110">
    <property type="component" value="Unassembled WGS sequence"/>
</dbReference>
<keyword evidence="6" id="KW-0458">Lysosome</keyword>
<keyword evidence="5" id="KW-0472">Membrane</keyword>
<dbReference type="OrthoDB" id="10051712at2759"/>
<dbReference type="FunCoup" id="A0A7M7HJP7">
    <property type="interactions" value="1306"/>
</dbReference>
<dbReference type="GO" id="GO:0042030">
    <property type="term" value="F:ATPase inhibitor activity"/>
    <property type="evidence" value="ECO:0000318"/>
    <property type="project" value="GO_Central"/>
</dbReference>
<comment type="similarity">
    <text evidence="3">Belongs to the FNIP family.</text>
</comment>
<keyword evidence="4" id="KW-0963">Cytoplasm</keyword>
<name>A0A7M7HJP7_STRPU</name>
<feature type="region of interest" description="Disordered" evidence="7">
    <location>
        <begin position="79"/>
        <end position="113"/>
    </location>
</feature>
<dbReference type="PRINTS" id="PR02073">
    <property type="entry name" value="FOLLICULNIP1"/>
</dbReference>
<evidence type="ECO:0000256" key="5">
    <source>
        <dbReference type="ARBA" id="ARBA00023136"/>
    </source>
</evidence>
<dbReference type="InterPro" id="IPR037545">
    <property type="entry name" value="DENN_FNIP1/2"/>
</dbReference>
<accession>A0A7M7HJP7</accession>
<dbReference type="KEGG" id="spu:579645"/>
<dbReference type="GO" id="GO:0005765">
    <property type="term" value="C:lysosomal membrane"/>
    <property type="evidence" value="ECO:0007669"/>
    <property type="project" value="UniProtKB-SubCell"/>
</dbReference>
<dbReference type="InParanoid" id="A0A7M7HJP7"/>
<dbReference type="PANTHER" id="PTHR21634">
    <property type="entry name" value="RE13835P"/>
    <property type="match status" value="1"/>
</dbReference>
<dbReference type="PROSITE" id="PS51836">
    <property type="entry name" value="DENN_FNIP12"/>
    <property type="match status" value="1"/>
</dbReference>
<reference evidence="9" key="2">
    <citation type="submission" date="2021-01" db="UniProtKB">
        <authorList>
            <consortium name="EnsemblMetazoa"/>
        </authorList>
    </citation>
    <scope>IDENTIFICATION</scope>
</reference>
<evidence type="ECO:0000256" key="4">
    <source>
        <dbReference type="ARBA" id="ARBA00022490"/>
    </source>
</evidence>
<proteinExistence type="inferred from homology"/>
<evidence type="ECO:0000256" key="6">
    <source>
        <dbReference type="ARBA" id="ARBA00023228"/>
    </source>
</evidence>
<evidence type="ECO:0000256" key="2">
    <source>
        <dbReference type="ARBA" id="ARBA00004656"/>
    </source>
</evidence>
<evidence type="ECO:0000259" key="8">
    <source>
        <dbReference type="PROSITE" id="PS51836"/>
    </source>
</evidence>
<evidence type="ECO:0000256" key="3">
    <source>
        <dbReference type="ARBA" id="ARBA00007541"/>
    </source>
</evidence>
<dbReference type="InterPro" id="IPR028085">
    <property type="entry name" value="FNIP_mid_dom"/>
</dbReference>
<comment type="subcellular location">
    <subcellularLocation>
        <location evidence="1">Cytoplasm</location>
    </subcellularLocation>
    <subcellularLocation>
        <location evidence="2">Lysosome membrane</location>
    </subcellularLocation>
</comment>
<dbReference type="OMA" id="SRCSFKP"/>
<evidence type="ECO:0000256" key="1">
    <source>
        <dbReference type="ARBA" id="ARBA00004496"/>
    </source>
</evidence>
<feature type="compositionally biased region" description="Polar residues" evidence="7">
    <location>
        <begin position="80"/>
        <end position="112"/>
    </location>
</feature>
<dbReference type="Pfam" id="PF14638">
    <property type="entry name" value="FNIP_C"/>
    <property type="match status" value="1"/>
</dbReference>
<dbReference type="EnsemblMetazoa" id="XM_011675669">
    <property type="protein sequence ID" value="XP_011673971"/>
    <property type="gene ID" value="LOC579645"/>
</dbReference>
<dbReference type="Pfam" id="PF14637">
    <property type="entry name" value="FNIP_M"/>
    <property type="match status" value="1"/>
</dbReference>
<sequence length="1110" mass="124301">MALIHRLFQTSREKRRSNCTWGCGASRKENLESPEVLVSHKCWQAPLLEEKQIRLVVIKECDVKGKKTIIDSKAIHKVDPQTTETSTNRSSPRCRQNVNSDVKNNSKPTVNSPHIVDGYKYTRPGSDVKMLGEMLFGSIPMSSNGPIIKVHTFKTPPKVMLSRVFQLKPPDEQLETDGGDKDSISLYCADMTIPRSISTSSLPSVEIARSMPMPIAMPTPPTILGLDDESGEFSASGSFLAPFLPSSPGSVSSSASNGSLHRRWIRSQVTSMETVARRRSSENINNVEEQPIRRRKRYPKIGVAILFQLPEAPSGREDEEFRRFFFSHFSLLEGHFQRLVSTIEKALSYHRKSFIRPIMEALEHFKLSVIRLYTSPRIQRPIWLNLMTYPQQRGHLCEHLVRELGRVLETHNSKQNNFFMSRLMTGVLMHHLAWVPTVMPAGATPSRAFLDKHSSTTLDILAKCHPYNPLWAQLGDMYGNIGLPNRVAKTVIVGKRADVVCRLLYVLSYFIRCSEVHEVNEKCEDIIMECPELALSESDDLIDRRRTLTKELVLAKTEDSGIEDVGGLTQSESSNKPVFYIPDMPKGSDRLLPTETSSDDGVGFENEVQDGVALKKSSCIHELNRTNVTLSNSSNLRIHNRFEESDNVFRDSSDSRMPQHNQVVAGGDTCKVSETTARSNSQTVQNDQGSSIVCKTLDNSLLESKLEVAMPVGRASRNIEDLLRFDIDEPVKDSSKDRNDRTLTRICDSNENDKLCVIPNLANEKLSKFQGLVESVSKPDIVLSTEHKSDSNHLKSHKVSDSIAITTNSCLRTVAPSNKEHTVDATQHRHTSYTSTHTSCHHSCQGVEQNQHQMSRLDSTEGPGHYDRSPDLYKRSVSSMSAVSCASSALSDHTCLDHEELPLACSEQMFELEIEKTKSHVDNFGRSLLGGYCQHFVPDFALQGVPQLDTKMVEKSLIESAQHPVLDDSNLEDVYLVANTDNWTVETVSCKRYQGCSNKPVTQDVGISGLVDQLLDSVMQLNRMKLSSDFCLMHLEDRLQELYFQSTSVASYLEHKPMIMAEALAGAVGVDCTDLPLLWAVASVHSPHIIANVMRETIEQQRLLLQQDSP</sequence>
<evidence type="ECO:0000313" key="9">
    <source>
        <dbReference type="EnsemblMetazoa" id="XP_011673971"/>
    </source>
</evidence>
<evidence type="ECO:0000313" key="10">
    <source>
        <dbReference type="Proteomes" id="UP000007110"/>
    </source>
</evidence>
<dbReference type="AlphaFoldDB" id="A0A7M7HJP7"/>
<feature type="domain" description="UDENN FNIP1/2-type" evidence="8">
    <location>
        <begin position="48"/>
        <end position="1085"/>
    </location>
</feature>
<protein>
    <recommendedName>
        <fullName evidence="8">UDENN FNIP1/2-type domain-containing protein</fullName>
    </recommendedName>
</protein>
<reference evidence="10" key="1">
    <citation type="submission" date="2015-02" db="EMBL/GenBank/DDBJ databases">
        <title>Genome sequencing for Strongylocentrotus purpuratus.</title>
        <authorList>
            <person name="Murali S."/>
            <person name="Liu Y."/>
            <person name="Vee V."/>
            <person name="English A."/>
            <person name="Wang M."/>
            <person name="Skinner E."/>
            <person name="Han Y."/>
            <person name="Muzny D.M."/>
            <person name="Worley K.C."/>
            <person name="Gibbs R.A."/>
        </authorList>
    </citation>
    <scope>NUCLEOTIDE SEQUENCE</scope>
</reference>
<organism evidence="9 10">
    <name type="scientific">Strongylocentrotus purpuratus</name>
    <name type="common">Purple sea urchin</name>
    <dbReference type="NCBI Taxonomy" id="7668"/>
    <lineage>
        <taxon>Eukaryota</taxon>
        <taxon>Metazoa</taxon>
        <taxon>Echinodermata</taxon>
        <taxon>Eleutherozoa</taxon>
        <taxon>Echinozoa</taxon>
        <taxon>Echinoidea</taxon>
        <taxon>Euechinoidea</taxon>
        <taxon>Echinacea</taxon>
        <taxon>Camarodonta</taxon>
        <taxon>Echinidea</taxon>
        <taxon>Strongylocentrotidae</taxon>
        <taxon>Strongylocentrotus</taxon>
    </lineage>
</organism>
<dbReference type="GO" id="GO:0005737">
    <property type="term" value="C:cytoplasm"/>
    <property type="evidence" value="ECO:0000318"/>
    <property type="project" value="GO_Central"/>
</dbReference>
<dbReference type="PANTHER" id="PTHR21634:SF9">
    <property type="entry name" value="RE13835P"/>
    <property type="match status" value="1"/>
</dbReference>
<dbReference type="Pfam" id="PF14636">
    <property type="entry name" value="FNIP_N"/>
    <property type="match status" value="1"/>
</dbReference>
<evidence type="ECO:0000256" key="7">
    <source>
        <dbReference type="SAM" id="MobiDB-lite"/>
    </source>
</evidence>
<dbReference type="InterPro" id="IPR028084">
    <property type="entry name" value="FNIP_N_dom"/>
</dbReference>
<dbReference type="GO" id="GO:0051087">
    <property type="term" value="F:protein-folding chaperone binding"/>
    <property type="evidence" value="ECO:0000318"/>
    <property type="project" value="GO_Central"/>
</dbReference>
<dbReference type="GeneID" id="579645"/>